<evidence type="ECO:0000313" key="3">
    <source>
        <dbReference type="Proteomes" id="UP000436088"/>
    </source>
</evidence>
<feature type="compositionally biased region" description="Basic residues" evidence="1">
    <location>
        <begin position="184"/>
        <end position="200"/>
    </location>
</feature>
<accession>A0A6A2ZEG2</accession>
<evidence type="ECO:0000256" key="1">
    <source>
        <dbReference type="SAM" id="MobiDB-lite"/>
    </source>
</evidence>
<sequence length="200" mass="22008">MRGICSSLKIFKWDSAGSSIFSFALTILDGVVNRASCCTPGCWNLYIASAATEELNDRFVDLSHNSVEALLKLDEDRLIADTENGLISLVGILPNRVIQPIAEHSEYPVEGLAFSHDRRFLGSISHDQMLKVCISPLYAINSMEVIRRLVTVSTCNNSENTGKGQAASSDSDSEEMDVDDNPPRSKKGTKTKKCKQSSWF</sequence>
<keyword evidence="3" id="KW-1185">Reference proteome</keyword>
<gene>
    <name evidence="2" type="ORF">F3Y22_tig00110927pilonHSYRG00015</name>
</gene>
<evidence type="ECO:0000313" key="2">
    <source>
        <dbReference type="EMBL" id="KAE8690073.1"/>
    </source>
</evidence>
<proteinExistence type="predicted"/>
<reference evidence="2" key="1">
    <citation type="submission" date="2019-09" db="EMBL/GenBank/DDBJ databases">
        <title>Draft genome information of white flower Hibiscus syriacus.</title>
        <authorList>
            <person name="Kim Y.-M."/>
        </authorList>
    </citation>
    <scope>NUCLEOTIDE SEQUENCE [LARGE SCALE GENOMIC DNA]</scope>
    <source>
        <strain evidence="2">YM2019G1</strain>
    </source>
</reference>
<comment type="caution">
    <text evidence="2">The sequence shown here is derived from an EMBL/GenBank/DDBJ whole genome shotgun (WGS) entry which is preliminary data.</text>
</comment>
<feature type="compositionally biased region" description="Polar residues" evidence="1">
    <location>
        <begin position="157"/>
        <end position="167"/>
    </location>
</feature>
<feature type="region of interest" description="Disordered" evidence="1">
    <location>
        <begin position="157"/>
        <end position="200"/>
    </location>
</feature>
<dbReference type="AlphaFoldDB" id="A0A6A2ZEG2"/>
<name>A0A6A2ZEG2_HIBSY</name>
<dbReference type="SUPFAM" id="SSF101908">
    <property type="entry name" value="Putative isomerase YbhE"/>
    <property type="match status" value="1"/>
</dbReference>
<protein>
    <submittedName>
        <fullName evidence="2">Protein cornichon-like protein 1-like</fullName>
    </submittedName>
</protein>
<organism evidence="2 3">
    <name type="scientific">Hibiscus syriacus</name>
    <name type="common">Rose of Sharon</name>
    <dbReference type="NCBI Taxonomy" id="106335"/>
    <lineage>
        <taxon>Eukaryota</taxon>
        <taxon>Viridiplantae</taxon>
        <taxon>Streptophyta</taxon>
        <taxon>Embryophyta</taxon>
        <taxon>Tracheophyta</taxon>
        <taxon>Spermatophyta</taxon>
        <taxon>Magnoliopsida</taxon>
        <taxon>eudicotyledons</taxon>
        <taxon>Gunneridae</taxon>
        <taxon>Pentapetalae</taxon>
        <taxon>rosids</taxon>
        <taxon>malvids</taxon>
        <taxon>Malvales</taxon>
        <taxon>Malvaceae</taxon>
        <taxon>Malvoideae</taxon>
        <taxon>Hibiscus</taxon>
    </lineage>
</organism>
<dbReference type="EMBL" id="VEPZ02001163">
    <property type="protein sequence ID" value="KAE8690073.1"/>
    <property type="molecule type" value="Genomic_DNA"/>
</dbReference>
<feature type="compositionally biased region" description="Acidic residues" evidence="1">
    <location>
        <begin position="171"/>
        <end position="180"/>
    </location>
</feature>
<dbReference type="Proteomes" id="UP000436088">
    <property type="component" value="Unassembled WGS sequence"/>
</dbReference>